<keyword evidence="2" id="KW-0808">Transferase</keyword>
<dbReference type="InterPro" id="IPR013216">
    <property type="entry name" value="Methyltransf_11"/>
</dbReference>
<evidence type="ECO:0000313" key="2">
    <source>
        <dbReference type="EMBL" id="ERI08235.1"/>
    </source>
</evidence>
<dbReference type="PANTHER" id="PTHR43861">
    <property type="entry name" value="TRANS-ACONITATE 2-METHYLTRANSFERASE-RELATED"/>
    <property type="match status" value="1"/>
</dbReference>
<dbReference type="PATRIC" id="fig|649747.3.peg.3373"/>
<dbReference type="eggNOG" id="COG2226">
    <property type="taxonomic scope" value="Bacteria"/>
</dbReference>
<feature type="domain" description="Methyltransferase type 11" evidence="1">
    <location>
        <begin position="82"/>
        <end position="175"/>
    </location>
</feature>
<dbReference type="HOGENOM" id="CLU_1222762_0_0_9"/>
<evidence type="ECO:0000313" key="3">
    <source>
        <dbReference type="Proteomes" id="UP000016511"/>
    </source>
</evidence>
<reference evidence="2 3" key="1">
    <citation type="submission" date="2013-08" db="EMBL/GenBank/DDBJ databases">
        <authorList>
            <person name="Weinstock G."/>
            <person name="Sodergren E."/>
            <person name="Wylie T."/>
            <person name="Fulton L."/>
            <person name="Fulton R."/>
            <person name="Fronick C."/>
            <person name="O'Laughlin M."/>
            <person name="Godfrey J."/>
            <person name="Miner T."/>
            <person name="Herter B."/>
            <person name="Appelbaum E."/>
            <person name="Cordes M."/>
            <person name="Lek S."/>
            <person name="Wollam A."/>
            <person name="Pepin K.H."/>
            <person name="Palsikar V.B."/>
            <person name="Mitreva M."/>
            <person name="Wilson R.K."/>
        </authorList>
    </citation>
    <scope>NUCLEOTIDE SEQUENCE [LARGE SCALE GENOMIC DNA]</scope>
    <source>
        <strain evidence="2 3">ATCC 12856</strain>
    </source>
</reference>
<comment type="caution">
    <text evidence="2">The sequence shown here is derived from an EMBL/GenBank/DDBJ whole genome shotgun (WGS) entry which is preliminary data.</text>
</comment>
<evidence type="ECO:0000259" key="1">
    <source>
        <dbReference type="Pfam" id="PF08241"/>
    </source>
</evidence>
<dbReference type="SUPFAM" id="SSF53335">
    <property type="entry name" value="S-adenosyl-L-methionine-dependent methyltransferases"/>
    <property type="match status" value="1"/>
</dbReference>
<dbReference type="Pfam" id="PF08241">
    <property type="entry name" value="Methyltransf_11"/>
    <property type="match status" value="1"/>
</dbReference>
<dbReference type="STRING" id="649747.HMPREF0083_03716"/>
<dbReference type="AlphaFoldDB" id="U1WZT1"/>
<keyword evidence="3" id="KW-1185">Reference proteome</keyword>
<gene>
    <name evidence="2" type="ORF">HMPREF0083_03716</name>
</gene>
<proteinExistence type="predicted"/>
<protein>
    <submittedName>
        <fullName evidence="2">Methyltransferase domain protein</fullName>
    </submittedName>
</protein>
<dbReference type="GO" id="GO:0008757">
    <property type="term" value="F:S-adenosylmethionine-dependent methyltransferase activity"/>
    <property type="evidence" value="ECO:0007669"/>
    <property type="project" value="InterPro"/>
</dbReference>
<dbReference type="Gene3D" id="3.40.50.150">
    <property type="entry name" value="Vaccinia Virus protein VP39"/>
    <property type="match status" value="1"/>
</dbReference>
<dbReference type="CDD" id="cd02440">
    <property type="entry name" value="AdoMet_MTases"/>
    <property type="match status" value="1"/>
</dbReference>
<keyword evidence="2" id="KW-0489">Methyltransferase</keyword>
<name>U1WZT1_ANEAE</name>
<dbReference type="Proteomes" id="UP000016511">
    <property type="component" value="Unassembled WGS sequence"/>
</dbReference>
<dbReference type="GO" id="GO:0032259">
    <property type="term" value="P:methylation"/>
    <property type="evidence" value="ECO:0007669"/>
    <property type="project" value="UniProtKB-KW"/>
</dbReference>
<organism evidence="2 3">
    <name type="scientific">Aneurinibacillus aneurinilyticus ATCC 12856</name>
    <dbReference type="NCBI Taxonomy" id="649747"/>
    <lineage>
        <taxon>Bacteria</taxon>
        <taxon>Bacillati</taxon>
        <taxon>Bacillota</taxon>
        <taxon>Bacilli</taxon>
        <taxon>Bacillales</taxon>
        <taxon>Paenibacillaceae</taxon>
        <taxon>Aneurinibacillus group</taxon>
        <taxon>Aneurinibacillus</taxon>
    </lineage>
</organism>
<accession>U1WZT1</accession>
<dbReference type="InterPro" id="IPR029063">
    <property type="entry name" value="SAM-dependent_MTases_sf"/>
</dbReference>
<dbReference type="EMBL" id="AWSJ01000222">
    <property type="protein sequence ID" value="ERI08235.1"/>
    <property type="molecule type" value="Genomic_DNA"/>
</dbReference>
<sequence length="259" mass="29565">MILFRYKVKLHAAENHCPLRRDKQSKGGRIMAFNWHAACETHWNKISAHWQANSEEMWETGSRKTIVPILSQYIRPESGPILDAGCGDGYGSAKLAKQGFEVIGLDISAEMINKAKERKKPELALSFVKADLRKLPFEERFFQAILAINVVEWTNDPRETLLTLRQHLRPGGMLALGILGPTAAPREHGYKRLYGEDVVLHTIMPWECGRLLQENGYEIIHQEGVYKRGVTPEMTKALSPELCQALSFLWMFYARPFET</sequence>